<evidence type="ECO:0000313" key="4">
    <source>
        <dbReference type="EMBL" id="TWT48525.1"/>
    </source>
</evidence>
<feature type="transmembrane region" description="Helical" evidence="2">
    <location>
        <begin position="90"/>
        <end position="113"/>
    </location>
</feature>
<keyword evidence="2" id="KW-0812">Transmembrane</keyword>
<dbReference type="Proteomes" id="UP000318995">
    <property type="component" value="Unassembled WGS sequence"/>
</dbReference>
<gene>
    <name evidence="4" type="primary">nuoJ</name>
    <name evidence="4" type="ORF">Pla111_02960</name>
</gene>
<keyword evidence="4" id="KW-0560">Oxidoreductase</keyword>
<dbReference type="EMBL" id="SJPH01000001">
    <property type="protein sequence ID" value="TWT48525.1"/>
    <property type="molecule type" value="Genomic_DNA"/>
</dbReference>
<dbReference type="PANTHER" id="PTHR33269">
    <property type="entry name" value="NADH-UBIQUINONE OXIDOREDUCTASE CHAIN 6"/>
    <property type="match status" value="1"/>
</dbReference>
<comment type="catalytic activity">
    <reaction evidence="2">
        <text>a quinone + NADH + 5 H(+)(in) = a quinol + NAD(+) + 4 H(+)(out)</text>
        <dbReference type="Rhea" id="RHEA:57888"/>
        <dbReference type="ChEBI" id="CHEBI:15378"/>
        <dbReference type="ChEBI" id="CHEBI:24646"/>
        <dbReference type="ChEBI" id="CHEBI:57540"/>
        <dbReference type="ChEBI" id="CHEBI:57945"/>
        <dbReference type="ChEBI" id="CHEBI:132124"/>
    </reaction>
</comment>
<dbReference type="PANTHER" id="PTHR33269:SF17">
    <property type="entry name" value="NADH-UBIQUINONE OXIDOREDUCTASE CHAIN 6"/>
    <property type="match status" value="1"/>
</dbReference>
<keyword evidence="2" id="KW-0520">NAD</keyword>
<dbReference type="Gene3D" id="1.20.120.1200">
    <property type="entry name" value="NADH-ubiquinone/plastoquinone oxidoreductase chain 6, subunit NuoJ"/>
    <property type="match status" value="1"/>
</dbReference>
<feature type="transmembrane region" description="Helical" evidence="2">
    <location>
        <begin position="163"/>
        <end position="184"/>
    </location>
</feature>
<dbReference type="GO" id="GO:0016491">
    <property type="term" value="F:oxidoreductase activity"/>
    <property type="evidence" value="ECO:0007669"/>
    <property type="project" value="UniProtKB-KW"/>
</dbReference>
<feature type="transmembrane region" description="Helical" evidence="2">
    <location>
        <begin position="61"/>
        <end position="78"/>
    </location>
</feature>
<dbReference type="GO" id="GO:0008137">
    <property type="term" value="F:NADH dehydrogenase (ubiquinone) activity"/>
    <property type="evidence" value="ECO:0007669"/>
    <property type="project" value="UniProtKB-UniRule"/>
</dbReference>
<evidence type="ECO:0000256" key="3">
    <source>
        <dbReference type="SAM" id="MobiDB-lite"/>
    </source>
</evidence>
<dbReference type="OrthoDB" id="261376at2"/>
<dbReference type="GO" id="GO:0005886">
    <property type="term" value="C:plasma membrane"/>
    <property type="evidence" value="ECO:0007669"/>
    <property type="project" value="UniProtKB-SubCell"/>
</dbReference>
<reference evidence="4 5" key="1">
    <citation type="submission" date="2019-02" db="EMBL/GenBank/DDBJ databases">
        <title>Deep-cultivation of Planctomycetes and their phenomic and genomic characterization uncovers novel biology.</title>
        <authorList>
            <person name="Wiegand S."/>
            <person name="Jogler M."/>
            <person name="Boedeker C."/>
            <person name="Pinto D."/>
            <person name="Vollmers J."/>
            <person name="Rivas-Marin E."/>
            <person name="Kohn T."/>
            <person name="Peeters S.H."/>
            <person name="Heuer A."/>
            <person name="Rast P."/>
            <person name="Oberbeckmann S."/>
            <person name="Bunk B."/>
            <person name="Jeske O."/>
            <person name="Meyerdierks A."/>
            <person name="Storesund J.E."/>
            <person name="Kallscheuer N."/>
            <person name="Luecker S."/>
            <person name="Lage O.M."/>
            <person name="Pohl T."/>
            <person name="Merkel B.J."/>
            <person name="Hornburger P."/>
            <person name="Mueller R.-W."/>
            <person name="Bruemmer F."/>
            <person name="Labrenz M."/>
            <person name="Spormann A.M."/>
            <person name="Op Den Camp H."/>
            <person name="Overmann J."/>
            <person name="Amann R."/>
            <person name="Jetten M.S.M."/>
            <person name="Mascher T."/>
            <person name="Medema M.H."/>
            <person name="Devos D.P."/>
            <person name="Kaster A.-K."/>
            <person name="Ovreas L."/>
            <person name="Rohde M."/>
            <person name="Galperin M.Y."/>
            <person name="Jogler C."/>
        </authorList>
    </citation>
    <scope>NUCLEOTIDE SEQUENCE [LARGE SCALE GENOMIC DNA]</scope>
    <source>
        <strain evidence="4 5">Pla111</strain>
    </source>
</reference>
<keyword evidence="2" id="KW-1133">Transmembrane helix</keyword>
<accession>A0A5C5WEP4</accession>
<protein>
    <recommendedName>
        <fullName evidence="2">NADH-quinone oxidoreductase subunit J</fullName>
        <ecNumber evidence="2">7.1.1.-</ecNumber>
    </recommendedName>
</protein>
<evidence type="ECO:0000313" key="5">
    <source>
        <dbReference type="Proteomes" id="UP000318995"/>
    </source>
</evidence>
<keyword evidence="2" id="KW-1003">Cell membrane</keyword>
<dbReference type="InterPro" id="IPR001457">
    <property type="entry name" value="NADH_UbQ/plastoQ_OxRdtase_su6"/>
</dbReference>
<comment type="function">
    <text evidence="2">NDH-1 shuttles electrons from NADH, via FMN and iron-sulfur (Fe-S) centers, to quinones in the respiratory chain. Couples the redox reaction to proton translocation (for every two electrons transferred, four hydrogen ions are translocated across the cytoplasmic membrane), and thus conserves the redox energy in a proton gradient.</text>
</comment>
<evidence type="ECO:0000256" key="2">
    <source>
        <dbReference type="RuleBase" id="RU004429"/>
    </source>
</evidence>
<dbReference type="AlphaFoldDB" id="A0A5C5WEP4"/>
<feature type="transmembrane region" description="Helical" evidence="2">
    <location>
        <begin position="31"/>
        <end position="49"/>
    </location>
</feature>
<comment type="caution">
    <text evidence="4">The sequence shown here is derived from an EMBL/GenBank/DDBJ whole genome shotgun (WGS) entry which is preliminary data.</text>
</comment>
<keyword evidence="2" id="KW-0472">Membrane</keyword>
<organism evidence="4 5">
    <name type="scientific">Botrimarina hoheduenensis</name>
    <dbReference type="NCBI Taxonomy" id="2528000"/>
    <lineage>
        <taxon>Bacteria</taxon>
        <taxon>Pseudomonadati</taxon>
        <taxon>Planctomycetota</taxon>
        <taxon>Planctomycetia</taxon>
        <taxon>Pirellulales</taxon>
        <taxon>Lacipirellulaceae</taxon>
        <taxon>Botrimarina</taxon>
    </lineage>
</organism>
<dbReference type="Pfam" id="PF00499">
    <property type="entry name" value="Oxidored_q3"/>
    <property type="match status" value="1"/>
</dbReference>
<keyword evidence="5" id="KW-1185">Reference proteome</keyword>
<comment type="caution">
    <text evidence="2">Lacks conserved residue(s) required for the propagation of feature annotation.</text>
</comment>
<dbReference type="RefSeq" id="WP_146570661.1">
    <property type="nucleotide sequence ID" value="NZ_SJPH01000001.1"/>
</dbReference>
<dbReference type="GO" id="GO:0048038">
    <property type="term" value="F:quinone binding"/>
    <property type="evidence" value="ECO:0007669"/>
    <property type="project" value="UniProtKB-UniRule"/>
</dbReference>
<dbReference type="InterPro" id="IPR042106">
    <property type="entry name" value="Nuo/plastoQ_OxRdtase_6_NuoJ"/>
</dbReference>
<proteinExistence type="inferred from homology"/>
<feature type="region of interest" description="Disordered" evidence="3">
    <location>
        <begin position="194"/>
        <end position="233"/>
    </location>
</feature>
<comment type="similarity">
    <text evidence="1 2">Belongs to the complex I subunit 6 family.</text>
</comment>
<keyword evidence="2" id="KW-0874">Quinone</keyword>
<sequence>MIWHSFFFALFAALACGFALAVVLTSNVVRMAFYLVLSLSATAGLYFLAGADFVGSMQLMIYVGGTLVLLIFGVMLTAQEEFIRISTRPAEVALAAMVGLALLILLSSAAFRVPAWRGDTPAERSLALTPQTVGPIAMALLGLRVDQAPPTADSPPNDRPGYVLIFEIISVHLLVVLVGAAYLARGRIGANSLVRQDPSQPASDLDDLADADPSGSELLEASQTLDSPAETGA</sequence>
<name>A0A5C5WEP4_9BACT</name>
<evidence type="ECO:0000256" key="1">
    <source>
        <dbReference type="ARBA" id="ARBA00005698"/>
    </source>
</evidence>
<dbReference type="EC" id="7.1.1.-" evidence="2"/>
<comment type="subcellular location">
    <subcellularLocation>
        <location evidence="2">Cell membrane</location>
        <topology evidence="2">Multi-pass membrane protein</topology>
    </subcellularLocation>
</comment>